<evidence type="ECO:0000259" key="5">
    <source>
        <dbReference type="Pfam" id="PF01625"/>
    </source>
</evidence>
<feature type="domain" description="Peptide methionine sulphoxide reductase MsrA" evidence="5">
    <location>
        <begin position="7"/>
        <end position="156"/>
    </location>
</feature>
<protein>
    <recommendedName>
        <fullName evidence="4">Peptide methionine sulfoxide reductase MsrA</fullName>
        <shortName evidence="4">Protein-methionine-S-oxide reductase</shortName>
        <ecNumber evidence="4">1.8.4.11</ecNumber>
    </recommendedName>
    <alternativeName>
        <fullName evidence="4">Peptide-methionine (S)-S-oxide reductase</fullName>
        <shortName evidence="4">Peptide Met(O) reductase</shortName>
    </alternativeName>
</protein>
<dbReference type="AlphaFoldDB" id="A0A5S3WSR8"/>
<dbReference type="SUPFAM" id="SSF55068">
    <property type="entry name" value="Peptide methionine sulfoxide reductase"/>
    <property type="match status" value="1"/>
</dbReference>
<reference evidence="6 7" key="1">
    <citation type="submission" date="2018-01" db="EMBL/GenBank/DDBJ databases">
        <authorList>
            <person name="Paulsen S."/>
            <person name="Gram L.K."/>
        </authorList>
    </citation>
    <scope>NUCLEOTIDE SEQUENCE [LARGE SCALE GENOMIC DNA]</scope>
    <source>
        <strain evidence="6 7">S2676</strain>
    </source>
</reference>
<dbReference type="InterPro" id="IPR002569">
    <property type="entry name" value="Met_Sox_Rdtase_MsrA_dom"/>
</dbReference>
<dbReference type="OrthoDB" id="4174719at2"/>
<dbReference type="EMBL" id="PNCI01000004">
    <property type="protein sequence ID" value="TMP32397.1"/>
    <property type="molecule type" value="Genomic_DNA"/>
</dbReference>
<accession>A0A5S3WSR8</accession>
<comment type="catalytic activity">
    <reaction evidence="3 4">
        <text>[thioredoxin]-disulfide + L-methionine + H2O = L-methionine (S)-S-oxide + [thioredoxin]-dithiol</text>
        <dbReference type="Rhea" id="RHEA:19993"/>
        <dbReference type="Rhea" id="RHEA-COMP:10698"/>
        <dbReference type="Rhea" id="RHEA-COMP:10700"/>
        <dbReference type="ChEBI" id="CHEBI:15377"/>
        <dbReference type="ChEBI" id="CHEBI:29950"/>
        <dbReference type="ChEBI" id="CHEBI:50058"/>
        <dbReference type="ChEBI" id="CHEBI:57844"/>
        <dbReference type="ChEBI" id="CHEBI:58772"/>
        <dbReference type="EC" id="1.8.4.11"/>
    </reaction>
</comment>
<evidence type="ECO:0000313" key="7">
    <source>
        <dbReference type="Proteomes" id="UP000310249"/>
    </source>
</evidence>
<sequence>MMSQQIATFGGGCFWCIDAAFRRVRGVTQVASGYAGGHTDNPTYEQICTGQSGHAEVVQLTFDPQQVDFSVLLEMFFALHDPTQLNRQGNDIGTQYRSVVFYHSQEQQALTQQYIDGLAPTLSAPIVTEVSPQTHFYPAEQYHQDYYTNNPNQGYCSVMIAPKLAAFAEKFATYLDE</sequence>
<evidence type="ECO:0000313" key="6">
    <source>
        <dbReference type="EMBL" id="TMP32397.1"/>
    </source>
</evidence>
<comment type="function">
    <text evidence="4">Has an important function as a repair enzyme for proteins that have been inactivated by oxidation. Catalyzes the reversible oxidation-reduction of methionine sulfoxide in proteins to methionine.</text>
</comment>
<dbReference type="NCBIfam" id="TIGR00401">
    <property type="entry name" value="msrA"/>
    <property type="match status" value="1"/>
</dbReference>
<name>A0A5S3WSR8_9GAMM</name>
<dbReference type="HAMAP" id="MF_01401">
    <property type="entry name" value="MsrA"/>
    <property type="match status" value="1"/>
</dbReference>
<dbReference type="Proteomes" id="UP000310249">
    <property type="component" value="Unassembled WGS sequence"/>
</dbReference>
<comment type="catalytic activity">
    <reaction evidence="2 4">
        <text>L-methionyl-[protein] + [thioredoxin]-disulfide + H2O = L-methionyl-(S)-S-oxide-[protein] + [thioredoxin]-dithiol</text>
        <dbReference type="Rhea" id="RHEA:14217"/>
        <dbReference type="Rhea" id="RHEA-COMP:10698"/>
        <dbReference type="Rhea" id="RHEA-COMP:10700"/>
        <dbReference type="Rhea" id="RHEA-COMP:12313"/>
        <dbReference type="Rhea" id="RHEA-COMP:12315"/>
        <dbReference type="ChEBI" id="CHEBI:15377"/>
        <dbReference type="ChEBI" id="CHEBI:16044"/>
        <dbReference type="ChEBI" id="CHEBI:29950"/>
        <dbReference type="ChEBI" id="CHEBI:44120"/>
        <dbReference type="ChEBI" id="CHEBI:50058"/>
        <dbReference type="EC" id="1.8.4.11"/>
    </reaction>
</comment>
<dbReference type="PANTHER" id="PTHR43774:SF1">
    <property type="entry name" value="PEPTIDE METHIONINE SULFOXIDE REDUCTASE MSRA 2"/>
    <property type="match status" value="1"/>
</dbReference>
<proteinExistence type="inferred from homology"/>
<evidence type="ECO:0000256" key="4">
    <source>
        <dbReference type="HAMAP-Rule" id="MF_01401"/>
    </source>
</evidence>
<feature type="active site" evidence="4">
    <location>
        <position position="13"/>
    </location>
</feature>
<reference evidence="7" key="2">
    <citation type="submission" date="2019-06" db="EMBL/GenBank/DDBJ databases">
        <title>Co-occurence of chitin degradation, pigmentation and bioactivity in marine Pseudoalteromonas.</title>
        <authorList>
            <person name="Sonnenschein E.C."/>
            <person name="Bech P.K."/>
        </authorList>
    </citation>
    <scope>NUCLEOTIDE SEQUENCE [LARGE SCALE GENOMIC DNA]</scope>
    <source>
        <strain evidence="7">S2676</strain>
    </source>
</reference>
<organism evidence="6 7">
    <name type="scientific">Pseudoalteromonas rubra</name>
    <dbReference type="NCBI Taxonomy" id="43658"/>
    <lineage>
        <taxon>Bacteria</taxon>
        <taxon>Pseudomonadati</taxon>
        <taxon>Pseudomonadota</taxon>
        <taxon>Gammaproteobacteria</taxon>
        <taxon>Alteromonadales</taxon>
        <taxon>Pseudoalteromonadaceae</taxon>
        <taxon>Pseudoalteromonas</taxon>
    </lineage>
</organism>
<gene>
    <name evidence="4 6" type="primary">msrA</name>
    <name evidence="6" type="ORF">CWB99_02125</name>
</gene>
<dbReference type="EC" id="1.8.4.11" evidence="4"/>
<comment type="similarity">
    <text evidence="4">Belongs to the MsrA Met sulfoxide reductase family.</text>
</comment>
<dbReference type="InterPro" id="IPR036509">
    <property type="entry name" value="Met_Sox_Rdtase_MsrA_sf"/>
</dbReference>
<comment type="caution">
    <text evidence="6">The sequence shown here is derived from an EMBL/GenBank/DDBJ whole genome shotgun (WGS) entry which is preliminary data.</text>
</comment>
<dbReference type="GO" id="GO:0033744">
    <property type="term" value="F:L-methionine:thioredoxin-disulfide S-oxidoreductase activity"/>
    <property type="evidence" value="ECO:0007669"/>
    <property type="project" value="RHEA"/>
</dbReference>
<dbReference type="GO" id="GO:0008113">
    <property type="term" value="F:peptide-methionine (S)-S-oxide reductase activity"/>
    <property type="evidence" value="ECO:0007669"/>
    <property type="project" value="UniProtKB-UniRule"/>
</dbReference>
<evidence type="ECO:0000256" key="3">
    <source>
        <dbReference type="ARBA" id="ARBA00048782"/>
    </source>
</evidence>
<dbReference type="PANTHER" id="PTHR43774">
    <property type="entry name" value="PEPTIDE METHIONINE SULFOXIDE REDUCTASE"/>
    <property type="match status" value="1"/>
</dbReference>
<dbReference type="Pfam" id="PF01625">
    <property type="entry name" value="PMSR"/>
    <property type="match status" value="1"/>
</dbReference>
<dbReference type="Gene3D" id="3.30.1060.10">
    <property type="entry name" value="Peptide methionine sulphoxide reductase MsrA"/>
    <property type="match status" value="1"/>
</dbReference>
<evidence type="ECO:0000256" key="1">
    <source>
        <dbReference type="ARBA" id="ARBA00023002"/>
    </source>
</evidence>
<evidence type="ECO:0000256" key="2">
    <source>
        <dbReference type="ARBA" id="ARBA00047806"/>
    </source>
</evidence>
<dbReference type="RefSeq" id="WP_138549876.1">
    <property type="nucleotide sequence ID" value="NZ_PNCH01000004.1"/>
</dbReference>
<keyword evidence="1 4" id="KW-0560">Oxidoreductase</keyword>